<dbReference type="RefSeq" id="WP_016961825.1">
    <property type="nucleotide sequence ID" value="NZ_AJWN02000068.1"/>
</dbReference>
<gene>
    <name evidence="1" type="ORF">A1OK_11990</name>
</gene>
<sequence>MAFDLARLIKECESAFGKPDPQKYIVDILTESLRDPASVAAVLQPARRAGYETLYVSDAFTILHFVWAPKMTMPAHNHNLWAVVGVYEGREDHIFWRRNDEQAASEICAVGAATLAPGEVLSMDINAIHSVLNPTDLFTGGIHIYSGNFFETPRSGWDPMSLQESPLDAQKNNAIFEAENALLDLLPGSRSSRS</sequence>
<reference evidence="1 2" key="1">
    <citation type="journal article" date="2012" name="Science">
        <title>Ecological populations of bacteria act as socially cohesive units of antibiotic production and resistance.</title>
        <authorList>
            <person name="Cordero O.X."/>
            <person name="Wildschutte H."/>
            <person name="Kirkup B."/>
            <person name="Proehl S."/>
            <person name="Ngo L."/>
            <person name="Hussain F."/>
            <person name="Le Roux F."/>
            <person name="Mincer T."/>
            <person name="Polz M.F."/>
        </authorList>
    </citation>
    <scope>NUCLEOTIDE SEQUENCE [LARGE SCALE GENOMIC DNA]</scope>
    <source>
        <strain evidence="1 2">FF-454</strain>
    </source>
</reference>
<dbReference type="Proteomes" id="UP000095039">
    <property type="component" value="Unassembled WGS sequence"/>
</dbReference>
<organism evidence="1 2">
    <name type="scientific">Enterovibrio norvegicus FF-454</name>
    <dbReference type="NCBI Taxonomy" id="1185651"/>
    <lineage>
        <taxon>Bacteria</taxon>
        <taxon>Pseudomonadati</taxon>
        <taxon>Pseudomonadota</taxon>
        <taxon>Gammaproteobacteria</taxon>
        <taxon>Vibrionales</taxon>
        <taxon>Vibrionaceae</taxon>
        <taxon>Enterovibrio</taxon>
    </lineage>
</organism>
<keyword evidence="2" id="KW-1185">Reference proteome</keyword>
<proteinExistence type="predicted"/>
<comment type="caution">
    <text evidence="1">The sequence shown here is derived from an EMBL/GenBank/DDBJ whole genome shotgun (WGS) entry which is preliminary data.</text>
</comment>
<dbReference type="EMBL" id="AJWN02000068">
    <property type="protein sequence ID" value="OEE60198.1"/>
    <property type="molecule type" value="Genomic_DNA"/>
</dbReference>
<name>A0A1E5C3T0_9GAMM</name>
<dbReference type="InterPro" id="IPR011051">
    <property type="entry name" value="RmlC_Cupin_sf"/>
</dbReference>
<dbReference type="SUPFAM" id="SSF51182">
    <property type="entry name" value="RmlC-like cupins"/>
    <property type="match status" value="1"/>
</dbReference>
<evidence type="ECO:0008006" key="3">
    <source>
        <dbReference type="Google" id="ProtNLM"/>
    </source>
</evidence>
<accession>A0A1E5C3T0</accession>
<protein>
    <recommendedName>
        <fullName evidence="3">Cysteine dioxygenase</fullName>
    </recommendedName>
</protein>
<evidence type="ECO:0000313" key="1">
    <source>
        <dbReference type="EMBL" id="OEE60198.1"/>
    </source>
</evidence>
<evidence type="ECO:0000313" key="2">
    <source>
        <dbReference type="Proteomes" id="UP000095039"/>
    </source>
</evidence>
<dbReference type="InterPro" id="IPR014710">
    <property type="entry name" value="RmlC-like_jellyroll"/>
</dbReference>
<dbReference type="AlphaFoldDB" id="A0A1E5C3T0"/>
<dbReference type="Gene3D" id="2.60.120.10">
    <property type="entry name" value="Jelly Rolls"/>
    <property type="match status" value="1"/>
</dbReference>